<feature type="region of interest" description="Disordered" evidence="1">
    <location>
        <begin position="45"/>
        <end position="92"/>
    </location>
</feature>
<comment type="caution">
    <text evidence="2">The sequence shown here is derived from an EMBL/GenBank/DDBJ whole genome shotgun (WGS) entry which is preliminary data.</text>
</comment>
<keyword evidence="3" id="KW-1185">Reference proteome</keyword>
<dbReference type="EMBL" id="JAQOWY010000924">
    <property type="protein sequence ID" value="KAK1838050.1"/>
    <property type="molecule type" value="Genomic_DNA"/>
</dbReference>
<protein>
    <submittedName>
        <fullName evidence="2">Uncharacterized protein</fullName>
    </submittedName>
</protein>
<proteinExistence type="predicted"/>
<feature type="compositionally biased region" description="Low complexity" evidence="1">
    <location>
        <begin position="61"/>
        <end position="73"/>
    </location>
</feature>
<sequence>MSLRHPTPGSTPSRLVLPGNTREALIIATYLPACLPALPTHGARTEARQGKGTESIAVSGTTTLATNRPPTTRSVRGRGSRHSAVSDLGLDRNSPSGFPRPALCRARAGGGINSIHLNWPILHTRAWDTWATQTTTKIGLC</sequence>
<evidence type="ECO:0000313" key="2">
    <source>
        <dbReference type="EMBL" id="KAK1838050.1"/>
    </source>
</evidence>
<accession>A0AAD9E7A7</accession>
<organism evidence="2 3">
    <name type="scientific">Colletotrichum chrysophilum</name>
    <dbReference type="NCBI Taxonomy" id="1836956"/>
    <lineage>
        <taxon>Eukaryota</taxon>
        <taxon>Fungi</taxon>
        <taxon>Dikarya</taxon>
        <taxon>Ascomycota</taxon>
        <taxon>Pezizomycotina</taxon>
        <taxon>Sordariomycetes</taxon>
        <taxon>Hypocreomycetidae</taxon>
        <taxon>Glomerellales</taxon>
        <taxon>Glomerellaceae</taxon>
        <taxon>Colletotrichum</taxon>
        <taxon>Colletotrichum gloeosporioides species complex</taxon>
    </lineage>
</organism>
<dbReference type="AlphaFoldDB" id="A0AAD9E7A7"/>
<evidence type="ECO:0000313" key="3">
    <source>
        <dbReference type="Proteomes" id="UP001243330"/>
    </source>
</evidence>
<reference evidence="2" key="1">
    <citation type="submission" date="2023-01" db="EMBL/GenBank/DDBJ databases">
        <title>Colletotrichum chrysophilum M932 genome sequence.</title>
        <authorList>
            <person name="Baroncelli R."/>
        </authorList>
    </citation>
    <scope>NUCLEOTIDE SEQUENCE</scope>
    <source>
        <strain evidence="2">M932</strain>
    </source>
</reference>
<evidence type="ECO:0000256" key="1">
    <source>
        <dbReference type="SAM" id="MobiDB-lite"/>
    </source>
</evidence>
<name>A0AAD9E7A7_9PEZI</name>
<dbReference type="Proteomes" id="UP001243330">
    <property type="component" value="Unassembled WGS sequence"/>
</dbReference>
<gene>
    <name evidence="2" type="ORF">CCHR01_19327</name>
</gene>